<feature type="transmembrane region" description="Helical" evidence="1">
    <location>
        <begin position="547"/>
        <end position="568"/>
    </location>
</feature>
<comment type="caution">
    <text evidence="2">The sequence shown here is derived from an EMBL/GenBank/DDBJ whole genome shotgun (WGS) entry which is preliminary data.</text>
</comment>
<evidence type="ECO:0000256" key="1">
    <source>
        <dbReference type="SAM" id="Phobius"/>
    </source>
</evidence>
<name>A0A511YWD8_9CELL</name>
<feature type="transmembrane region" description="Helical" evidence="1">
    <location>
        <begin position="492"/>
        <end position="512"/>
    </location>
</feature>
<accession>A0A511YWD8</accession>
<keyword evidence="1" id="KW-1133">Transmembrane helix</keyword>
<dbReference type="EMBL" id="BJYK01000001">
    <property type="protein sequence ID" value="GEN79533.1"/>
    <property type="molecule type" value="Genomic_DNA"/>
</dbReference>
<feature type="transmembrane region" description="Helical" evidence="1">
    <location>
        <begin position="369"/>
        <end position="399"/>
    </location>
</feature>
<reference evidence="2 3" key="1">
    <citation type="submission" date="2019-07" db="EMBL/GenBank/DDBJ databases">
        <title>Whole genome shotgun sequence of Actinotalea fermentans NBRC 105374.</title>
        <authorList>
            <person name="Hosoyama A."/>
            <person name="Uohara A."/>
            <person name="Ohji S."/>
            <person name="Ichikawa N."/>
        </authorList>
    </citation>
    <scope>NUCLEOTIDE SEQUENCE [LARGE SCALE GENOMIC DNA]</scope>
    <source>
        <strain evidence="2 3">NBRC 105374</strain>
    </source>
</reference>
<feature type="transmembrane region" description="Helical" evidence="1">
    <location>
        <begin position="419"/>
        <end position="440"/>
    </location>
</feature>
<feature type="transmembrane region" description="Helical" evidence="1">
    <location>
        <begin position="1058"/>
        <end position="1078"/>
    </location>
</feature>
<evidence type="ECO:0000313" key="2">
    <source>
        <dbReference type="EMBL" id="GEN79533.1"/>
    </source>
</evidence>
<feature type="transmembrane region" description="Helical" evidence="1">
    <location>
        <begin position="461"/>
        <end position="480"/>
    </location>
</feature>
<protein>
    <recommendedName>
        <fullName evidence="4">ABC3 transporter permease protein domain-containing protein</fullName>
    </recommendedName>
</protein>
<evidence type="ECO:0008006" key="4">
    <source>
        <dbReference type="Google" id="ProtNLM"/>
    </source>
</evidence>
<organism evidence="2 3">
    <name type="scientific">Actinotalea fermentans</name>
    <dbReference type="NCBI Taxonomy" id="43671"/>
    <lineage>
        <taxon>Bacteria</taxon>
        <taxon>Bacillati</taxon>
        <taxon>Actinomycetota</taxon>
        <taxon>Actinomycetes</taxon>
        <taxon>Micrococcales</taxon>
        <taxon>Cellulomonadaceae</taxon>
        <taxon>Actinotalea</taxon>
    </lineage>
</organism>
<gene>
    <name evidence="2" type="ORF">AFE02nite_12670</name>
</gene>
<feature type="transmembrane region" description="Helical" evidence="1">
    <location>
        <begin position="1000"/>
        <end position="1026"/>
    </location>
</feature>
<feature type="transmembrane region" description="Helical" evidence="1">
    <location>
        <begin position="17"/>
        <end position="39"/>
    </location>
</feature>
<sequence>MSGVVLVARRALTQVPLLAAVLAVLVAGSTLVGLCTLLLTTARDDALVAALRVAPAEDLRLTVAMRLTPHEGEPVLGTDPRDLDGPVAVATAAASEMLSPVGSSVSTWLTSPMLRLHVAGADGPDAQGYLLAADDVAEQARLADGRWPAGRTGDAWETALPQAAAEALGVGVGDVVGLGGAGLNGAGWDGLELADVGPLVVVGVFAPSGAGTGAWERDELGGAGYDGAWSAPGDAARTAPTSGPFVVDAAALGSAVPVHRASMWFTPDVSGATPQALAQTRANLGHVDRELTALLGGDATSVAAASRLSRTLARAQVQQDVTAAVVLVVAVVGFALAVAALGLAGRLLLVRRSGLAALLVARGARKAQLVGHAALEAVVLAVVGGAAAVPLAVVAYGLLARTPRMAGAGLDGVAAADGRLVVACAVAAAFLAVVLVLGWIRRGDQARRRTTRTRRGALLRSGLDVAGLALASAAYLQLRSHLLTGDGGGDPVLVAAPVVALVAGALVALRVVPLVERLAERHAARSRHLVLPLAEWQVARRAHSAGVAFLLLLATAAGTFGTAFSATWDTSQRDQVDARVGGDVTVLAAADRLPGGAEVAAASGGDPTPVSVLEIGLGADIAGRGPSATLVAFDTTRAGELLRGRLPDGQTWTALTSQMAPEPLDGVRLADLADGAVAVTASSDRADVGLEVMPSLVLEDAWGGRTVLRGQPIPLDGAEHRLAPVVDVADDAVALDALSVDGDLTLVAVELGLGLEGWPVGEDIAGMADVALTLRLPTDDAPGAAPWLVRMTDPRYPWFEEGSARLGRGTLDVSGRINLAGLWGDPAVVVSPFPSGAIAPLAVTQDVADSLGLEIGQSFSVDVGTVRLLGEVAHVVPYLPAARSGSAILVDDEALTRALLLGGVVESPADRWWVDVDDPAAAAAGLAAAGAGVPQTRDEVAAALDGPLRVGVPVALLVLVLAAVVLALMGTGLDTAAALEARAVEVARLQGLGISRRATLASLLAEHATVTAVVVLTGGVVGAVVARFVGPLLAVSETGEAPVPAARLVWPWTLEGGLLAALLLGSAAVAAPAAWALVRRAAASHLRVGDA</sequence>
<feature type="transmembrane region" description="Helical" evidence="1">
    <location>
        <begin position="954"/>
        <end position="979"/>
    </location>
</feature>
<feature type="transmembrane region" description="Helical" evidence="1">
    <location>
        <begin position="324"/>
        <end position="349"/>
    </location>
</feature>
<proteinExistence type="predicted"/>
<dbReference type="AlphaFoldDB" id="A0A511YWD8"/>
<keyword evidence="1" id="KW-0472">Membrane</keyword>
<evidence type="ECO:0000313" key="3">
    <source>
        <dbReference type="Proteomes" id="UP000321484"/>
    </source>
</evidence>
<dbReference type="Proteomes" id="UP000321484">
    <property type="component" value="Unassembled WGS sequence"/>
</dbReference>
<keyword evidence="3" id="KW-1185">Reference proteome</keyword>
<dbReference type="RefSeq" id="WP_186814470.1">
    <property type="nucleotide sequence ID" value="NZ_BJYK01000001.1"/>
</dbReference>
<keyword evidence="1" id="KW-0812">Transmembrane</keyword>